<comment type="similarity">
    <text evidence="1">Belongs to the 'phage' integrase family.</text>
</comment>
<dbReference type="KEGG" id="cmav:ABHF33_03940"/>
<dbReference type="Gene3D" id="3.30.160.390">
    <property type="entry name" value="Integrase, DNA-binding domain"/>
    <property type="match status" value="1"/>
</dbReference>
<dbReference type="GO" id="GO:0003677">
    <property type="term" value="F:DNA binding"/>
    <property type="evidence" value="ECO:0007669"/>
    <property type="project" value="UniProtKB-UniRule"/>
</dbReference>
<keyword evidence="2" id="KW-0229">DNA integration</keyword>
<dbReference type="InterPro" id="IPR044068">
    <property type="entry name" value="CB"/>
</dbReference>
<evidence type="ECO:0000313" key="7">
    <source>
        <dbReference type="EMBL" id="XBM01446.1"/>
    </source>
</evidence>
<evidence type="ECO:0000259" key="6">
    <source>
        <dbReference type="PROSITE" id="PS51900"/>
    </source>
</evidence>
<dbReference type="GO" id="GO:0015074">
    <property type="term" value="P:DNA integration"/>
    <property type="evidence" value="ECO:0007669"/>
    <property type="project" value="UniProtKB-KW"/>
</dbReference>
<feature type="domain" description="Core-binding (CB)" evidence="6">
    <location>
        <begin position="102"/>
        <end position="182"/>
    </location>
</feature>
<dbReference type="InterPro" id="IPR050808">
    <property type="entry name" value="Phage_Integrase"/>
</dbReference>
<dbReference type="EMBL" id="CP157355">
    <property type="protein sequence ID" value="XBM01446.1"/>
    <property type="molecule type" value="Genomic_DNA"/>
</dbReference>
<proteinExistence type="inferred from homology"/>
<evidence type="ECO:0000256" key="3">
    <source>
        <dbReference type="ARBA" id="ARBA00023125"/>
    </source>
</evidence>
<dbReference type="PANTHER" id="PTHR30629">
    <property type="entry name" value="PROPHAGE INTEGRASE"/>
    <property type="match status" value="1"/>
</dbReference>
<dbReference type="Pfam" id="PF13356">
    <property type="entry name" value="Arm-DNA-bind_3"/>
    <property type="match status" value="1"/>
</dbReference>
<dbReference type="InterPro" id="IPR038488">
    <property type="entry name" value="Integrase_DNA-bd_sf"/>
</dbReference>
<dbReference type="PROSITE" id="PS51900">
    <property type="entry name" value="CB"/>
    <property type="match status" value="1"/>
</dbReference>
<dbReference type="SUPFAM" id="SSF56349">
    <property type="entry name" value="DNA breaking-rejoining enzymes"/>
    <property type="match status" value="1"/>
</dbReference>
<keyword evidence="3 5" id="KW-0238">DNA-binding</keyword>
<dbReference type="PANTHER" id="PTHR30629:SF2">
    <property type="entry name" value="PROPHAGE INTEGRASE INTS-RELATED"/>
    <property type="match status" value="1"/>
</dbReference>
<dbReference type="InterPro" id="IPR013762">
    <property type="entry name" value="Integrase-like_cat_sf"/>
</dbReference>
<evidence type="ECO:0000256" key="2">
    <source>
        <dbReference type="ARBA" id="ARBA00022908"/>
    </source>
</evidence>
<protein>
    <submittedName>
        <fullName evidence="7">Integrase arm-type DNA-binding domain-containing protein</fullName>
    </submittedName>
</protein>
<dbReference type="RefSeq" id="WP_348945743.1">
    <property type="nucleotide sequence ID" value="NZ_CP157355.1"/>
</dbReference>
<keyword evidence="4" id="KW-0233">DNA recombination</keyword>
<sequence length="419" mass="46133">MAEKLLSAANVTNAKPKDKVYTLADGGNLYLRVKPSGSKAWVFIYKDAYRKNKMITLGASQDHKLADARKWAEGLRAMLDKDIDPQNERAERKREAVAAQGKTLGALLAGYIGVLKKRGAASASSVENCLQLHIPLQLRNKPAADVTKDDLIEPIRKLVNASKGRTAARLRSYLRTSFELALTAPDDPNAPAEMLGFGLAVNPVDRIKTLPEYNRASERSLSREELAEYQRRIASIKKSPDLRDILRLALLLGGQRFTQLAQAELAKDIDGQPIIVIMDSKGRRQQPRRHVLPLQGEALAIVQARGNRLFGLDATQAEAFTKSISSKISQISKAMIADEITTEPFRGGDIRRTCETHLAAMGFDEGKLARLLSHGLGGVQARHYNKHDYLPENRQILAAWENALSAAPADNVIPLRVAV</sequence>
<dbReference type="InterPro" id="IPR025166">
    <property type="entry name" value="Integrase_DNA_bind_dom"/>
</dbReference>
<dbReference type="InterPro" id="IPR010998">
    <property type="entry name" value="Integrase_recombinase_N"/>
</dbReference>
<gene>
    <name evidence="7" type="ORF">ABHF33_03940</name>
</gene>
<accession>A0AAU7FB82</accession>
<dbReference type="Gene3D" id="1.10.150.130">
    <property type="match status" value="1"/>
</dbReference>
<dbReference type="GO" id="GO:0006310">
    <property type="term" value="P:DNA recombination"/>
    <property type="evidence" value="ECO:0007669"/>
    <property type="project" value="UniProtKB-KW"/>
</dbReference>
<evidence type="ECO:0000256" key="5">
    <source>
        <dbReference type="PROSITE-ProRule" id="PRU01248"/>
    </source>
</evidence>
<dbReference type="AlphaFoldDB" id="A0AAU7FB82"/>
<dbReference type="InterPro" id="IPR011010">
    <property type="entry name" value="DNA_brk_join_enz"/>
</dbReference>
<evidence type="ECO:0000256" key="1">
    <source>
        <dbReference type="ARBA" id="ARBA00008857"/>
    </source>
</evidence>
<organism evidence="7">
    <name type="scientific">Chitinibacter mangrovi</name>
    <dbReference type="NCBI Taxonomy" id="3153927"/>
    <lineage>
        <taxon>Bacteria</taxon>
        <taxon>Pseudomonadati</taxon>
        <taxon>Pseudomonadota</taxon>
        <taxon>Betaproteobacteria</taxon>
        <taxon>Neisseriales</taxon>
        <taxon>Chitinibacteraceae</taxon>
        <taxon>Chitinibacter</taxon>
    </lineage>
</organism>
<name>A0AAU7FB82_9NEIS</name>
<reference evidence="7" key="1">
    <citation type="submission" date="2024-05" db="EMBL/GenBank/DDBJ databases">
        <authorList>
            <person name="Yang L."/>
            <person name="Pan L."/>
        </authorList>
    </citation>
    <scope>NUCLEOTIDE SEQUENCE</scope>
    <source>
        <strain evidence="7">FCG-7</strain>
    </source>
</reference>
<dbReference type="Gene3D" id="1.10.443.10">
    <property type="entry name" value="Intergrase catalytic core"/>
    <property type="match status" value="1"/>
</dbReference>
<evidence type="ECO:0000256" key="4">
    <source>
        <dbReference type="ARBA" id="ARBA00023172"/>
    </source>
</evidence>